<protein>
    <submittedName>
        <fullName evidence="1">Uncharacterized protein</fullName>
    </submittedName>
</protein>
<reference evidence="1 2" key="1">
    <citation type="submission" date="2017-02" db="EMBL/GenBank/DDBJ databases">
        <authorList>
            <person name="Peterson S.W."/>
        </authorList>
    </citation>
    <scope>NUCLEOTIDE SEQUENCE [LARGE SCALE GENOMIC DNA]</scope>
    <source>
        <strain evidence="1 2">DSM 25262</strain>
    </source>
</reference>
<evidence type="ECO:0000313" key="2">
    <source>
        <dbReference type="Proteomes" id="UP000190961"/>
    </source>
</evidence>
<dbReference type="EMBL" id="FUZU01000001">
    <property type="protein sequence ID" value="SKC45830.1"/>
    <property type="molecule type" value="Genomic_DNA"/>
</dbReference>
<gene>
    <name evidence="1" type="ORF">SAMN05660236_0706</name>
</gene>
<dbReference type="OrthoDB" id="981969at2"/>
<accession>A0A1T5J345</accession>
<name>A0A1T5J345_9BACT</name>
<dbReference type="STRING" id="688867.SAMN05660236_0706"/>
<sequence length="118" mass="13986">MKFINSPYPLVKLPNDLQLTLFLIKEELKSRKFFNTLQQMGLDDCYFQPHLDTLILRSLDMDDELDSTFDAYYEIIERRSKKIDADNDSIMKQALKAYYELLEQRKKLNAVKKEAKVS</sequence>
<evidence type="ECO:0000313" key="1">
    <source>
        <dbReference type="EMBL" id="SKC45830.1"/>
    </source>
</evidence>
<proteinExistence type="predicted"/>
<organism evidence="1 2">
    <name type="scientific">Ohtaekwangia koreensis</name>
    <dbReference type="NCBI Taxonomy" id="688867"/>
    <lineage>
        <taxon>Bacteria</taxon>
        <taxon>Pseudomonadati</taxon>
        <taxon>Bacteroidota</taxon>
        <taxon>Cytophagia</taxon>
        <taxon>Cytophagales</taxon>
        <taxon>Fulvivirgaceae</taxon>
        <taxon>Ohtaekwangia</taxon>
    </lineage>
</organism>
<dbReference type="Proteomes" id="UP000190961">
    <property type="component" value="Unassembled WGS sequence"/>
</dbReference>
<dbReference type="RefSeq" id="WP_143785588.1">
    <property type="nucleotide sequence ID" value="NZ_FUZU01000001.1"/>
</dbReference>
<dbReference type="AlphaFoldDB" id="A0A1T5J345"/>
<keyword evidence="2" id="KW-1185">Reference proteome</keyword>